<dbReference type="Proteomes" id="UP001320314">
    <property type="component" value="Unassembled WGS sequence"/>
</dbReference>
<gene>
    <name evidence="1" type="ORF">LOB39_10385</name>
</gene>
<name>A0ABD4SGS3_9LACO</name>
<evidence type="ECO:0000313" key="1">
    <source>
        <dbReference type="EMBL" id="MCD5518885.1"/>
    </source>
</evidence>
<comment type="caution">
    <text evidence="1">The sequence shown here is derived from an EMBL/GenBank/DDBJ whole genome shotgun (WGS) entry which is preliminary data.</text>
</comment>
<sequence>VRLSDDELQELDKLFNNYGRCRDLLYGQLCGINHMTDVENWRGPRDRIRQHEGKIKQARKAVRSWKKAYAENKTQNMKVPDSGTVRLARQKLLNEQFHIQGRHVTEAVKEVCMNLNSMWTNLGLKLKKIVQANESLAKEERQYLNYVFTASYYWQLILQGRENEAESSKESKYPVLRAALTKDQLRHCFGYIRRLTRKHKPYP</sequence>
<organism evidence="1 2">
    <name type="scientific">Lactobacillus delbrueckii subsp. allosunkii</name>
    <dbReference type="NCBI Taxonomy" id="1050107"/>
    <lineage>
        <taxon>Bacteria</taxon>
        <taxon>Bacillati</taxon>
        <taxon>Bacillota</taxon>
        <taxon>Bacilli</taxon>
        <taxon>Lactobacillales</taxon>
        <taxon>Lactobacillaceae</taxon>
        <taxon>Lactobacillus</taxon>
    </lineage>
</organism>
<accession>A0ABD4SGS3</accession>
<feature type="non-terminal residue" evidence="1">
    <location>
        <position position="1"/>
    </location>
</feature>
<feature type="non-terminal residue" evidence="1">
    <location>
        <position position="203"/>
    </location>
</feature>
<protein>
    <submittedName>
        <fullName evidence="1">Transposase</fullName>
    </submittedName>
</protein>
<evidence type="ECO:0000313" key="2">
    <source>
        <dbReference type="Proteomes" id="UP001320314"/>
    </source>
</evidence>
<dbReference type="EMBL" id="JAJNUD010000070">
    <property type="protein sequence ID" value="MCD5518885.1"/>
    <property type="molecule type" value="Genomic_DNA"/>
</dbReference>
<proteinExistence type="predicted"/>
<reference evidence="1 2" key="1">
    <citation type="submission" date="2021-12" db="EMBL/GenBank/DDBJ databases">
        <title>Antimicrobial susceptibility of Lactobacillus delbrueckii subsp. lactis obtained from milk products and other habitats.</title>
        <authorList>
            <person name="Shani N."/>
        </authorList>
    </citation>
    <scope>NUCLEOTIDE SEQUENCE [LARGE SCALE GENOMIC DNA]</scope>
    <source>
        <strain evidence="1 2">CIRM BIA 266</strain>
    </source>
</reference>
<dbReference type="AlphaFoldDB" id="A0ABD4SGS3"/>